<dbReference type="CDD" id="cd00060">
    <property type="entry name" value="FHA"/>
    <property type="match status" value="1"/>
</dbReference>
<dbReference type="PANTHER" id="PTHR22683:SF1">
    <property type="entry name" value="TYPE VII SECRETION SYSTEM PROTEIN ESSC"/>
    <property type="match status" value="1"/>
</dbReference>
<evidence type="ECO:0000259" key="4">
    <source>
        <dbReference type="PROSITE" id="PS50901"/>
    </source>
</evidence>
<protein>
    <recommendedName>
        <fullName evidence="4">FtsK domain-containing protein</fullName>
    </recommendedName>
</protein>
<dbReference type="Gene3D" id="3.40.50.300">
    <property type="entry name" value="P-loop containing nucleotide triphosphate hydrolases"/>
    <property type="match status" value="1"/>
</dbReference>
<dbReference type="InterPro" id="IPR008984">
    <property type="entry name" value="SMAD_FHA_dom_sf"/>
</dbReference>
<evidence type="ECO:0000256" key="3">
    <source>
        <dbReference type="PROSITE-ProRule" id="PRU00289"/>
    </source>
</evidence>
<dbReference type="InterPro" id="IPR003593">
    <property type="entry name" value="AAA+_ATPase"/>
</dbReference>
<dbReference type="EMBL" id="BAABRR010000012">
    <property type="protein sequence ID" value="GAA5519679.1"/>
    <property type="molecule type" value="Genomic_DNA"/>
</dbReference>
<dbReference type="RefSeq" id="WP_286215193.1">
    <property type="nucleotide sequence ID" value="NZ_AP027736.1"/>
</dbReference>
<dbReference type="SUPFAM" id="SSF52540">
    <property type="entry name" value="P-loop containing nucleoside triphosphate hydrolases"/>
    <property type="match status" value="1"/>
</dbReference>
<evidence type="ECO:0000313" key="6">
    <source>
        <dbReference type="Proteomes" id="UP001426770"/>
    </source>
</evidence>
<organism evidence="5 6">
    <name type="scientific">Demequina sediminis</name>
    <dbReference type="NCBI Taxonomy" id="1930058"/>
    <lineage>
        <taxon>Bacteria</taxon>
        <taxon>Bacillati</taxon>
        <taxon>Actinomycetota</taxon>
        <taxon>Actinomycetes</taxon>
        <taxon>Micrococcales</taxon>
        <taxon>Demequinaceae</taxon>
        <taxon>Demequina</taxon>
    </lineage>
</organism>
<feature type="binding site" evidence="3">
    <location>
        <begin position="417"/>
        <end position="424"/>
    </location>
    <ligand>
        <name>ATP</name>
        <dbReference type="ChEBI" id="CHEBI:30616"/>
    </ligand>
</feature>
<dbReference type="InterPro" id="IPR027417">
    <property type="entry name" value="P-loop_NTPase"/>
</dbReference>
<dbReference type="InterPro" id="IPR050206">
    <property type="entry name" value="FtsK/SpoIIIE/SftA"/>
</dbReference>
<keyword evidence="6" id="KW-1185">Reference proteome</keyword>
<dbReference type="PROSITE" id="PS50901">
    <property type="entry name" value="FTSK"/>
    <property type="match status" value="1"/>
</dbReference>
<evidence type="ECO:0000256" key="2">
    <source>
        <dbReference type="ARBA" id="ARBA00022840"/>
    </source>
</evidence>
<keyword evidence="1 3" id="KW-0547">Nucleotide-binding</keyword>
<dbReference type="Proteomes" id="UP001426770">
    <property type="component" value="Unassembled WGS sequence"/>
</dbReference>
<sequence length="977" mass="99903">MRVTVEGVGDVDVDPGTALAKILDAVRAPAAVWCGGTRLDAGHAAGRSPLVHAALLTTSPGLPSQQPLGPHLEVVAGPDAGGLVAVGRDTLVVGRDGTGVGFAFDDPAMSARHFAVDGAGRARDLGSTNGTTLVRRGRPRRVGRWPRALRDGDVLLAGGSVLRWRATGRAAAEPAGKAEYSDAPTRSAPPSRPGLAWLGGVGGTAGGLALAASTGRWQLAAVALAMPAAMGVAALVAGRRNRAAREGPPNDGLVDLAGLPLPIAIRGEAEAARAAARAVALARGALPGKLEEPWMRWLERALAPGAIVLLDRSSAAPSDAATVLDVDRATVEIHGRAGPWRPALVSATAADAAGRRLASSREPDLPASVRWADLRAAAPTRAPGEGPRRLLAALGTSGTGTVTLDLDRDGPHVLVAGTTGSGKSILLETLVAALAHAHGPQDLGVGLIDLKGGAGLAALRDLPHARGLLTDLAPTHARRALLGIAHELRSRKGALAERGLTSWAQWEARGREADRAPARLVVVVDEFQELGAIDPGFVPELARLAAQGRSLGMHLILATQRPAGAVTPEIRANVSTVIALRTATAGESQDLIGDRSAADLPVGAPGRAIVATAAGRETMQAALPVARPRGAVRIVSEPGPAGVSLATAAAARWEGAPAVEPLWLPPLTSDAEPRAGALGWVDLPEARTRMPLRWDTTAGPCVVVGPRGSGRSSILGAIASTTPQCVALPEDPREAARTLDLAVRHGVALIVDDVERTVAGLDPILRGAEQALEDVARRVPVAVACGPGWGARWSGRAGLRIVLSGLDPIEQTLWGVPPSLTRLAREPGRGVAIGVDGTGECLVTRRERGQDGHGRRLVVPLVCPPDLAPDAVGVVGDAARPLVVTDTPVAVVGPAGPARAEAIAVLSAAGVSCHAVTRLEHGDSTGRVEIVVEPSPAHLATLGLRAFPGLVDAAPPRGRVVVRRGGILEAAQLRSPE</sequence>
<accession>A0ABP9WIX8</accession>
<dbReference type="CDD" id="cd01127">
    <property type="entry name" value="TrwB_TraG_TraD_VirD4"/>
    <property type="match status" value="1"/>
</dbReference>
<name>A0ABP9WIX8_9MICO</name>
<dbReference type="PANTHER" id="PTHR22683">
    <property type="entry name" value="SPORULATION PROTEIN RELATED"/>
    <property type="match status" value="1"/>
</dbReference>
<comment type="caution">
    <text evidence="5">The sequence shown here is derived from an EMBL/GenBank/DDBJ whole genome shotgun (WGS) entry which is preliminary data.</text>
</comment>
<dbReference type="SMART" id="SM00382">
    <property type="entry name" value="AAA"/>
    <property type="match status" value="1"/>
</dbReference>
<dbReference type="Pfam" id="PF01580">
    <property type="entry name" value="FtsK_SpoIIIE"/>
    <property type="match status" value="1"/>
</dbReference>
<gene>
    <name evidence="5" type="ORF">Lsed01_02132</name>
</gene>
<dbReference type="Gene3D" id="2.60.200.20">
    <property type="match status" value="1"/>
</dbReference>
<dbReference type="SUPFAM" id="SSF49879">
    <property type="entry name" value="SMAD/FHA domain"/>
    <property type="match status" value="1"/>
</dbReference>
<evidence type="ECO:0000313" key="5">
    <source>
        <dbReference type="EMBL" id="GAA5519679.1"/>
    </source>
</evidence>
<evidence type="ECO:0000256" key="1">
    <source>
        <dbReference type="ARBA" id="ARBA00022741"/>
    </source>
</evidence>
<dbReference type="InterPro" id="IPR002543">
    <property type="entry name" value="FtsK_dom"/>
</dbReference>
<feature type="domain" description="FtsK" evidence="4">
    <location>
        <begin position="399"/>
        <end position="589"/>
    </location>
</feature>
<proteinExistence type="predicted"/>
<keyword evidence="2 3" id="KW-0067">ATP-binding</keyword>
<reference evidence="5 6" key="1">
    <citation type="submission" date="2024-02" db="EMBL/GenBank/DDBJ databases">
        <title>Lysinimicrobium sediminis NBRC 112286.</title>
        <authorList>
            <person name="Ichikawa N."/>
            <person name="Katano-Makiyama Y."/>
            <person name="Hidaka K."/>
        </authorList>
    </citation>
    <scope>NUCLEOTIDE SEQUENCE [LARGE SCALE GENOMIC DNA]</scope>
    <source>
        <strain evidence="5 6">NBRC 112286</strain>
    </source>
</reference>